<dbReference type="AlphaFoldDB" id="A0A6J6C533"/>
<protein>
    <submittedName>
        <fullName evidence="1">Unannotated protein</fullName>
    </submittedName>
</protein>
<reference evidence="1" key="1">
    <citation type="submission" date="2020-05" db="EMBL/GenBank/DDBJ databases">
        <authorList>
            <person name="Chiriac C."/>
            <person name="Salcher M."/>
            <person name="Ghai R."/>
            <person name="Kavagutti S V."/>
        </authorList>
    </citation>
    <scope>NUCLEOTIDE SEQUENCE</scope>
</reference>
<proteinExistence type="predicted"/>
<dbReference type="EMBL" id="CAEZSF010000135">
    <property type="protein sequence ID" value="CAB4546047.1"/>
    <property type="molecule type" value="Genomic_DNA"/>
</dbReference>
<gene>
    <name evidence="1" type="ORF">UFOPK1358_01316</name>
</gene>
<sequence length="362" mass="39005">MTLDPAQRSQLQKAKLAAVTRDFLDQERSRSAVAQETVGFLSAEIDVAEVVEAGSLYALNLNGHGFVLLSESSARSLSAAMIWAAQQPAQRLTVFVDAPAPSDARTEELSRWAQYFLLAEQPIEVRVIDGPVSRRVEPGSVPEPCALPERHELLEQHLLAEGLEVVHEHGVTRGEVLGLEVARLVVWPGEAGGDDALHLEVGVGRFDRDAHAAVRPDESPVDDLAHTVSIIRDHRFPGAPSHAVQRLSRERWLRALAVSQPSLVGAETLTAIGMTAEPAGLRDAFPASAVGTATDGSPLILVFSCGVDLGLLPLAADLREQINSEATLRIALPAQDHHVATKWLASMLRRPAELIDIEVGWG</sequence>
<organism evidence="1">
    <name type="scientific">freshwater metagenome</name>
    <dbReference type="NCBI Taxonomy" id="449393"/>
    <lineage>
        <taxon>unclassified sequences</taxon>
        <taxon>metagenomes</taxon>
        <taxon>ecological metagenomes</taxon>
    </lineage>
</organism>
<name>A0A6J6C533_9ZZZZ</name>
<accession>A0A6J6C533</accession>
<evidence type="ECO:0000313" key="1">
    <source>
        <dbReference type="EMBL" id="CAB4546047.1"/>
    </source>
</evidence>